<evidence type="ECO:0000313" key="1">
    <source>
        <dbReference type="EMBL" id="MBM7616464.1"/>
    </source>
</evidence>
<dbReference type="EMBL" id="JAFBEE010000052">
    <property type="protein sequence ID" value="MBM7616464.1"/>
    <property type="molecule type" value="Genomic_DNA"/>
</dbReference>
<protein>
    <submittedName>
        <fullName evidence="1">Uncharacterized protein</fullName>
    </submittedName>
</protein>
<evidence type="ECO:0000313" key="2">
    <source>
        <dbReference type="Proteomes" id="UP001314796"/>
    </source>
</evidence>
<accession>A0ABS2NV85</accession>
<feature type="non-terminal residue" evidence="1">
    <location>
        <position position="1"/>
    </location>
</feature>
<gene>
    <name evidence="1" type="ORF">JOC73_003068</name>
</gene>
<dbReference type="Proteomes" id="UP001314796">
    <property type="component" value="Unassembled WGS sequence"/>
</dbReference>
<name>A0ABS2NV85_9FIRM</name>
<keyword evidence="2" id="KW-1185">Reference proteome</keyword>
<organism evidence="1 2">
    <name type="scientific">Alkaliphilus hydrothermalis</name>
    <dbReference type="NCBI Taxonomy" id="1482730"/>
    <lineage>
        <taxon>Bacteria</taxon>
        <taxon>Bacillati</taxon>
        <taxon>Bacillota</taxon>
        <taxon>Clostridia</taxon>
        <taxon>Peptostreptococcales</taxon>
        <taxon>Natronincolaceae</taxon>
        <taxon>Alkaliphilus</taxon>
    </lineage>
</organism>
<proteinExistence type="predicted"/>
<sequence>YLMARYYDAEIGRFISRDGFHGLLVSRYHLISIVMLKTIL</sequence>
<reference evidence="1 2" key="1">
    <citation type="submission" date="2021-01" db="EMBL/GenBank/DDBJ databases">
        <title>Genomic Encyclopedia of Type Strains, Phase IV (KMG-IV): sequencing the most valuable type-strain genomes for metagenomic binning, comparative biology and taxonomic classification.</title>
        <authorList>
            <person name="Goeker M."/>
        </authorList>
    </citation>
    <scope>NUCLEOTIDE SEQUENCE [LARGE SCALE GENOMIC DNA]</scope>
    <source>
        <strain evidence="1 2">DSM 25890</strain>
    </source>
</reference>
<comment type="caution">
    <text evidence="1">The sequence shown here is derived from an EMBL/GenBank/DDBJ whole genome shotgun (WGS) entry which is preliminary data.</text>
</comment>